<dbReference type="STRING" id="29435.SAMN05216588_115105"/>
<feature type="domain" description="Peptidase S24/S26A/S26B/S26C" evidence="1">
    <location>
        <begin position="26"/>
        <end position="136"/>
    </location>
</feature>
<dbReference type="InterPro" id="IPR039418">
    <property type="entry name" value="LexA-like"/>
</dbReference>
<dbReference type="RefSeq" id="WP_084307444.1">
    <property type="nucleotide sequence ID" value="NZ_FNDG01000015.1"/>
</dbReference>
<dbReference type="AlphaFoldDB" id="A0A1G8JZ06"/>
<dbReference type="SUPFAM" id="SSF51306">
    <property type="entry name" value="LexA/Signal peptidase"/>
    <property type="match status" value="1"/>
</dbReference>
<evidence type="ECO:0000259" key="1">
    <source>
        <dbReference type="Pfam" id="PF00717"/>
    </source>
</evidence>
<protein>
    <submittedName>
        <fullName evidence="2">DNA polymerase V</fullName>
    </submittedName>
</protein>
<organism evidence="2 3">
    <name type="scientific">Phytopseudomonas flavescens</name>
    <dbReference type="NCBI Taxonomy" id="29435"/>
    <lineage>
        <taxon>Bacteria</taxon>
        <taxon>Pseudomonadati</taxon>
        <taxon>Pseudomonadota</taxon>
        <taxon>Gammaproteobacteria</taxon>
        <taxon>Pseudomonadales</taxon>
        <taxon>Pseudomonadaceae</taxon>
        <taxon>Phytopseudomonas</taxon>
    </lineage>
</organism>
<dbReference type="Proteomes" id="UP000198606">
    <property type="component" value="Unassembled WGS sequence"/>
</dbReference>
<name>A0A1G8JZ06_9GAMM</name>
<dbReference type="EMBL" id="FNDG01000015">
    <property type="protein sequence ID" value="SDI36359.1"/>
    <property type="molecule type" value="Genomic_DNA"/>
</dbReference>
<dbReference type="InterPro" id="IPR036286">
    <property type="entry name" value="LexA/Signal_pep-like_sf"/>
</dbReference>
<evidence type="ECO:0000313" key="2">
    <source>
        <dbReference type="EMBL" id="SDI36359.1"/>
    </source>
</evidence>
<reference evidence="2 3" key="1">
    <citation type="submission" date="2016-10" db="EMBL/GenBank/DDBJ databases">
        <authorList>
            <person name="de Groot N.N."/>
        </authorList>
    </citation>
    <scope>NUCLEOTIDE SEQUENCE [LARGE SCALE GENOMIC DNA]</scope>
    <source>
        <strain evidence="2 3">LMG 18387</strain>
    </source>
</reference>
<sequence length="145" mass="16538">MSLTILGRNQRLAHLLPEAKELRITGFQSPAEDEKEEGLSLDALTSLGAPHVWVVRVEDDSLIGFGMYPGDRLVVDRGTMTKREQYVVVDLEDDGCYRVRLMIVDDNENLVLRAPNRFTADINLEYEECVQIWGVVRWVISYVGR</sequence>
<proteinExistence type="predicted"/>
<evidence type="ECO:0000313" key="3">
    <source>
        <dbReference type="Proteomes" id="UP000198606"/>
    </source>
</evidence>
<accession>A0A1G8JZ06</accession>
<dbReference type="CDD" id="cd06529">
    <property type="entry name" value="S24_LexA-like"/>
    <property type="match status" value="1"/>
</dbReference>
<dbReference type="Pfam" id="PF00717">
    <property type="entry name" value="Peptidase_S24"/>
    <property type="match status" value="1"/>
</dbReference>
<gene>
    <name evidence="2" type="ORF">SAMN05216588_115105</name>
</gene>
<dbReference type="Gene3D" id="2.10.109.10">
    <property type="entry name" value="Umud Fragment, subunit A"/>
    <property type="match status" value="1"/>
</dbReference>
<dbReference type="InterPro" id="IPR015927">
    <property type="entry name" value="Peptidase_S24_S26A/B/C"/>
</dbReference>